<organism evidence="2 3">
    <name type="scientific">Rotaria socialis</name>
    <dbReference type="NCBI Taxonomy" id="392032"/>
    <lineage>
        <taxon>Eukaryota</taxon>
        <taxon>Metazoa</taxon>
        <taxon>Spiralia</taxon>
        <taxon>Gnathifera</taxon>
        <taxon>Rotifera</taxon>
        <taxon>Eurotatoria</taxon>
        <taxon>Bdelloidea</taxon>
        <taxon>Philodinida</taxon>
        <taxon>Philodinidae</taxon>
        <taxon>Rotaria</taxon>
    </lineage>
</organism>
<proteinExistence type="predicted"/>
<name>A0A821FJ51_9BILA</name>
<sequence>TSIFSTEVHSLYGYICFCIAAVFLTLCRPSNCHFGYQVAKRMGINDTLNTQISSFMSCYDNADDIKFAYNGETHINGWWCVRLYDSGVPSNMQHICTNKDIGLIWRWNFQSCRADMKCASISEPIYGQVRWWNDNAFCLPKSSKIEMIWSFCGSSQGEGWSCIQVPLDGFTNNFL</sequence>
<feature type="transmembrane region" description="Helical" evidence="1">
    <location>
        <begin position="12"/>
        <end position="31"/>
    </location>
</feature>
<protein>
    <submittedName>
        <fullName evidence="2">Uncharacterized protein</fullName>
    </submittedName>
</protein>
<feature type="non-terminal residue" evidence="2">
    <location>
        <position position="175"/>
    </location>
</feature>
<comment type="caution">
    <text evidence="2">The sequence shown here is derived from an EMBL/GenBank/DDBJ whole genome shotgun (WGS) entry which is preliminary data.</text>
</comment>
<dbReference type="Proteomes" id="UP000663873">
    <property type="component" value="Unassembled WGS sequence"/>
</dbReference>
<evidence type="ECO:0000313" key="2">
    <source>
        <dbReference type="EMBL" id="CAF4652408.1"/>
    </source>
</evidence>
<keyword evidence="3" id="KW-1185">Reference proteome</keyword>
<dbReference type="AlphaFoldDB" id="A0A821FJ51"/>
<keyword evidence="1" id="KW-0472">Membrane</keyword>
<dbReference type="EMBL" id="CAJOBP010030036">
    <property type="protein sequence ID" value="CAF4652408.1"/>
    <property type="molecule type" value="Genomic_DNA"/>
</dbReference>
<evidence type="ECO:0000313" key="3">
    <source>
        <dbReference type="Proteomes" id="UP000663873"/>
    </source>
</evidence>
<keyword evidence="1" id="KW-0812">Transmembrane</keyword>
<accession>A0A821FJ51</accession>
<evidence type="ECO:0000256" key="1">
    <source>
        <dbReference type="SAM" id="Phobius"/>
    </source>
</evidence>
<feature type="non-terminal residue" evidence="2">
    <location>
        <position position="1"/>
    </location>
</feature>
<keyword evidence="1" id="KW-1133">Transmembrane helix</keyword>
<reference evidence="2" key="1">
    <citation type="submission" date="2021-02" db="EMBL/GenBank/DDBJ databases">
        <authorList>
            <person name="Nowell W R."/>
        </authorList>
    </citation>
    <scope>NUCLEOTIDE SEQUENCE</scope>
</reference>
<gene>
    <name evidence="2" type="ORF">UJA718_LOCUS33787</name>
</gene>